<dbReference type="EMBL" id="GEDV01011457">
    <property type="protein sequence ID" value="JAP77100.1"/>
    <property type="molecule type" value="Transcribed_RNA"/>
</dbReference>
<feature type="signal peptide" evidence="2">
    <location>
        <begin position="1"/>
        <end position="29"/>
    </location>
</feature>
<accession>A0A131YF63</accession>
<organism evidence="3">
    <name type="scientific">Rhipicephalus appendiculatus</name>
    <name type="common">Brown ear tick</name>
    <dbReference type="NCBI Taxonomy" id="34631"/>
    <lineage>
        <taxon>Eukaryota</taxon>
        <taxon>Metazoa</taxon>
        <taxon>Ecdysozoa</taxon>
        <taxon>Arthropoda</taxon>
        <taxon>Chelicerata</taxon>
        <taxon>Arachnida</taxon>
        <taxon>Acari</taxon>
        <taxon>Parasitiformes</taxon>
        <taxon>Ixodida</taxon>
        <taxon>Ixodoidea</taxon>
        <taxon>Ixodidae</taxon>
        <taxon>Rhipicephalinae</taxon>
        <taxon>Rhipicephalus</taxon>
        <taxon>Rhipicephalus</taxon>
    </lineage>
</organism>
<dbReference type="AlphaFoldDB" id="A0A131YF63"/>
<protein>
    <recommendedName>
        <fullName evidence="4">Lipocalin</fullName>
    </recommendedName>
</protein>
<proteinExistence type="predicted"/>
<reference evidence="3" key="1">
    <citation type="journal article" date="2016" name="Ticks Tick Borne Dis.">
        <title>De novo assembly and annotation of the salivary gland transcriptome of Rhipicephalus appendiculatus male and female ticks during blood feeding.</title>
        <authorList>
            <person name="de Castro M.H."/>
            <person name="de Klerk D."/>
            <person name="Pienaar R."/>
            <person name="Latif A.A."/>
            <person name="Rees D.J."/>
            <person name="Mans B.J."/>
        </authorList>
    </citation>
    <scope>NUCLEOTIDE SEQUENCE</scope>
    <source>
        <tissue evidence="3">Salivary glands</tissue>
    </source>
</reference>
<name>A0A131YF63_RHIAP</name>
<keyword evidence="2" id="KW-0732">Signal</keyword>
<evidence type="ECO:0000313" key="3">
    <source>
        <dbReference type="EMBL" id="JAP77100.1"/>
    </source>
</evidence>
<evidence type="ECO:0000256" key="2">
    <source>
        <dbReference type="SAM" id="SignalP"/>
    </source>
</evidence>
<dbReference type="SUPFAM" id="SSF50814">
    <property type="entry name" value="Lipocalins"/>
    <property type="match status" value="1"/>
</dbReference>
<dbReference type="Gene3D" id="2.40.128.20">
    <property type="match status" value="1"/>
</dbReference>
<feature type="chain" id="PRO_5007284997" description="Lipocalin" evidence="2">
    <location>
        <begin position="30"/>
        <end position="201"/>
    </location>
</feature>
<dbReference type="InterPro" id="IPR012674">
    <property type="entry name" value="Calycin"/>
</dbReference>
<evidence type="ECO:0008006" key="4">
    <source>
        <dbReference type="Google" id="ProtNLM"/>
    </source>
</evidence>
<feature type="region of interest" description="Disordered" evidence="1">
    <location>
        <begin position="178"/>
        <end position="201"/>
    </location>
</feature>
<evidence type="ECO:0000256" key="1">
    <source>
        <dbReference type="SAM" id="MobiDB-lite"/>
    </source>
</evidence>
<sequence length="201" mass="23014">MAYERRLQCLKLIVLTPLFFNLVPEAGLAKGLKCPTLKASMHAEWNWLGGQEWLEGLQYPDKTDICYVLRYFPANNTFAIQTKQGPAGPVKVLAYYKFRKQDDRQYLIAHDVKFYQILDTDYANWVLLHHCQEGGSGSRYVVALSTPMAEVPAKVMKRVQDAMAKSGEERKVTWRRSPCMLKKPTEKPSDTLSMARRKPIG</sequence>